<feature type="transmembrane region" description="Helical" evidence="2">
    <location>
        <begin position="215"/>
        <end position="234"/>
    </location>
</feature>
<sequence length="369" mass="39163">MSAAPTRSGWPFLVGRGRDAGYRMLLTPRPVADADDSAALLAVVTGEVPEDAPPVVTVLDPRPGGELCVVYRTLRPSAADAGTTGAGRPVPLLDRAGRPLVLAYGFVCRGGRVTRVDEDDLRYARQMALDAFRRFHADEAAYRPGVSEPYPLRSEIVGRPAGPAGHGQVRAALPGQPRATPPGQPVVPPGQVPAWRADALPSPGRYRNDRWRPPALLLGLCALLLGLAGTGLWLTTRPTEVRVPQLVELPEGDAVRELHDAGLHAEPRPERWTADCRPGRVVAQTPVAGTRIHQGATVEYVVCLARRPPVPPAPSRSTPAPESPPSTSPGRAGAGRQVDGTEAGRRVNGAWAGRRVGGIEAGRRYRSSA</sequence>
<dbReference type="Proteomes" id="UP000646749">
    <property type="component" value="Unassembled WGS sequence"/>
</dbReference>
<name>A0ABQ4E0I7_9ACTN</name>
<dbReference type="InterPro" id="IPR005543">
    <property type="entry name" value="PASTA_dom"/>
</dbReference>
<feature type="region of interest" description="Disordered" evidence="1">
    <location>
        <begin position="161"/>
        <end position="191"/>
    </location>
</feature>
<evidence type="ECO:0000313" key="5">
    <source>
        <dbReference type="Proteomes" id="UP000646749"/>
    </source>
</evidence>
<feature type="compositionally biased region" description="Pro residues" evidence="1">
    <location>
        <begin position="179"/>
        <end position="191"/>
    </location>
</feature>
<keyword evidence="5" id="KW-1185">Reference proteome</keyword>
<feature type="region of interest" description="Disordered" evidence="1">
    <location>
        <begin position="309"/>
        <end position="369"/>
    </location>
</feature>
<dbReference type="Pfam" id="PF03793">
    <property type="entry name" value="PASTA"/>
    <property type="match status" value="1"/>
</dbReference>
<gene>
    <name evidence="4" type="ORF">Pen02_31730</name>
</gene>
<accession>A0ABQ4E0I7</accession>
<dbReference type="RefSeq" id="WP_203866721.1">
    <property type="nucleotide sequence ID" value="NZ_BONW01000013.1"/>
</dbReference>
<evidence type="ECO:0000256" key="2">
    <source>
        <dbReference type="SAM" id="Phobius"/>
    </source>
</evidence>
<comment type="caution">
    <text evidence="4">The sequence shown here is derived from an EMBL/GenBank/DDBJ whole genome shotgun (WGS) entry which is preliminary data.</text>
</comment>
<reference evidence="4 5" key="1">
    <citation type="submission" date="2021-01" db="EMBL/GenBank/DDBJ databases">
        <title>Whole genome shotgun sequence of Plantactinospora endophytica NBRC 110450.</title>
        <authorList>
            <person name="Komaki H."/>
            <person name="Tamura T."/>
        </authorList>
    </citation>
    <scope>NUCLEOTIDE SEQUENCE [LARGE SCALE GENOMIC DNA]</scope>
    <source>
        <strain evidence="4 5">NBRC 110450</strain>
    </source>
</reference>
<dbReference type="CDD" id="cd06577">
    <property type="entry name" value="PASTA_pknB"/>
    <property type="match status" value="1"/>
</dbReference>
<keyword evidence="2" id="KW-1133">Transmembrane helix</keyword>
<keyword evidence="2" id="KW-0472">Membrane</keyword>
<keyword evidence="2" id="KW-0812">Transmembrane</keyword>
<protein>
    <recommendedName>
        <fullName evidence="3">PASTA domain-containing protein</fullName>
    </recommendedName>
</protein>
<evidence type="ECO:0000259" key="3">
    <source>
        <dbReference type="Pfam" id="PF03793"/>
    </source>
</evidence>
<proteinExistence type="predicted"/>
<feature type="domain" description="PASTA" evidence="3">
    <location>
        <begin position="241"/>
        <end position="299"/>
    </location>
</feature>
<organism evidence="4 5">
    <name type="scientific">Plantactinospora endophytica</name>
    <dbReference type="NCBI Taxonomy" id="673535"/>
    <lineage>
        <taxon>Bacteria</taxon>
        <taxon>Bacillati</taxon>
        <taxon>Actinomycetota</taxon>
        <taxon>Actinomycetes</taxon>
        <taxon>Micromonosporales</taxon>
        <taxon>Micromonosporaceae</taxon>
        <taxon>Plantactinospora</taxon>
    </lineage>
</organism>
<evidence type="ECO:0000256" key="1">
    <source>
        <dbReference type="SAM" id="MobiDB-lite"/>
    </source>
</evidence>
<dbReference type="Gene3D" id="3.30.10.20">
    <property type="match status" value="1"/>
</dbReference>
<dbReference type="EMBL" id="BONW01000013">
    <property type="protein sequence ID" value="GIG88237.1"/>
    <property type="molecule type" value="Genomic_DNA"/>
</dbReference>
<evidence type="ECO:0000313" key="4">
    <source>
        <dbReference type="EMBL" id="GIG88237.1"/>
    </source>
</evidence>